<evidence type="ECO:0000256" key="2">
    <source>
        <dbReference type="SAM" id="MobiDB-lite"/>
    </source>
</evidence>
<evidence type="ECO:0000256" key="1">
    <source>
        <dbReference type="SAM" id="Coils"/>
    </source>
</evidence>
<feature type="compositionally biased region" description="Low complexity" evidence="2">
    <location>
        <begin position="198"/>
        <end position="207"/>
    </location>
</feature>
<feature type="region of interest" description="Disordered" evidence="2">
    <location>
        <begin position="1"/>
        <end position="128"/>
    </location>
</feature>
<keyword evidence="4" id="KW-1185">Reference proteome</keyword>
<dbReference type="AlphaFoldDB" id="A0AAD5SAK8"/>
<feature type="compositionally biased region" description="Basic residues" evidence="2">
    <location>
        <begin position="387"/>
        <end position="400"/>
    </location>
</feature>
<feature type="compositionally biased region" description="Low complexity" evidence="2">
    <location>
        <begin position="72"/>
        <end position="87"/>
    </location>
</feature>
<feature type="compositionally biased region" description="Polar residues" evidence="2">
    <location>
        <begin position="1"/>
        <end position="20"/>
    </location>
</feature>
<feature type="region of interest" description="Disordered" evidence="2">
    <location>
        <begin position="170"/>
        <end position="443"/>
    </location>
</feature>
<reference evidence="3" key="1">
    <citation type="submission" date="2020-05" db="EMBL/GenBank/DDBJ databases">
        <title>Phylogenomic resolution of chytrid fungi.</title>
        <authorList>
            <person name="Stajich J.E."/>
            <person name="Amses K."/>
            <person name="Simmons R."/>
            <person name="Seto K."/>
            <person name="Myers J."/>
            <person name="Bonds A."/>
            <person name="Quandt C.A."/>
            <person name="Barry K."/>
            <person name="Liu P."/>
            <person name="Grigoriev I."/>
            <person name="Longcore J.E."/>
            <person name="James T.Y."/>
        </authorList>
    </citation>
    <scope>NUCLEOTIDE SEQUENCE</scope>
    <source>
        <strain evidence="3">JEL0318</strain>
    </source>
</reference>
<feature type="compositionally biased region" description="Basic and acidic residues" evidence="2">
    <location>
        <begin position="213"/>
        <end position="228"/>
    </location>
</feature>
<evidence type="ECO:0000313" key="3">
    <source>
        <dbReference type="EMBL" id="KAJ3049608.1"/>
    </source>
</evidence>
<keyword evidence="1" id="KW-0175">Coiled coil</keyword>
<accession>A0AAD5SAK8</accession>
<feature type="compositionally biased region" description="Polar residues" evidence="2">
    <location>
        <begin position="179"/>
        <end position="189"/>
    </location>
</feature>
<organism evidence="3 4">
    <name type="scientific">Rhizophlyctis rosea</name>
    <dbReference type="NCBI Taxonomy" id="64517"/>
    <lineage>
        <taxon>Eukaryota</taxon>
        <taxon>Fungi</taxon>
        <taxon>Fungi incertae sedis</taxon>
        <taxon>Chytridiomycota</taxon>
        <taxon>Chytridiomycota incertae sedis</taxon>
        <taxon>Chytridiomycetes</taxon>
        <taxon>Rhizophlyctidales</taxon>
        <taxon>Rhizophlyctidaceae</taxon>
        <taxon>Rhizophlyctis</taxon>
    </lineage>
</organism>
<sequence length="661" mass="71917">MTSMTPPESRPSSPTWSTDGESLVSWRPGDEGPSRSTIRQRRSSRKLSLGISSPRIRPSRPLPKPPSVTTRPRGQSSPSPRPAQSSSHPPPSPIHSALHLIAPTRGSSLQPTSPSVGSLSDNDTSSLTGHASLAGLWEQVAKIKASAFAERKKHNRNISVDRAFKTLSEEVGHFRRPADTSSQANTSVTDDAPPPLALLPQVAIQAPSSRTASDAKENEEEGFHRDTSTEPTSPPPPPRPAFAEAASFSEESDRGPPLRSRDTPAAVQSLIDQLQSLGTGRDSLTGTPEMAEVPGRGLDAGIAQSVWGGEGGSMSKSDKSYKRRSALRQSLGAFGNTHGDLGASVSMGRHSETSNLGEGLFSSSRPSSRPEPISFDLENPPKPRFSATHRSRNPRSKQSRHSSYIPSSSTRHDSHNPYAGHTPPLLPFLHPSLPSPASPHPPTTENIYERRIRDLEQALAAAETMIAAQERERVALRLHAQDAEHRASDVRLELAEAKSSLSYLYSTLRARTEERDRLSEECRLRDKELANLTAELRPAEEFQMALTIQLRDARSATAKAEAERDVALARVEHARKEIELEKEKADQARGLELVNAQLADQLREAYAKVSELAGSLERTKKGLDEAEGDRFALQHRVMLLNEQLGGARKQLAALTADFQEG</sequence>
<evidence type="ECO:0000313" key="4">
    <source>
        <dbReference type="Proteomes" id="UP001212841"/>
    </source>
</evidence>
<feature type="compositionally biased region" description="Polar residues" evidence="2">
    <location>
        <begin position="270"/>
        <end position="286"/>
    </location>
</feature>
<feature type="coiled-coil region" evidence="1">
    <location>
        <begin position="445"/>
        <end position="591"/>
    </location>
</feature>
<feature type="compositionally biased region" description="Basic and acidic residues" evidence="2">
    <location>
        <begin position="251"/>
        <end position="262"/>
    </location>
</feature>
<gene>
    <name evidence="3" type="ORF">HK097_009427</name>
</gene>
<protein>
    <submittedName>
        <fullName evidence="3">Uncharacterized protein</fullName>
    </submittedName>
</protein>
<feature type="compositionally biased region" description="Low complexity" evidence="2">
    <location>
        <begin position="421"/>
        <end position="432"/>
    </location>
</feature>
<comment type="caution">
    <text evidence="3">The sequence shown here is derived from an EMBL/GenBank/DDBJ whole genome shotgun (WGS) entry which is preliminary data.</text>
</comment>
<feature type="compositionally biased region" description="Pro residues" evidence="2">
    <location>
        <begin position="433"/>
        <end position="442"/>
    </location>
</feature>
<dbReference type="Proteomes" id="UP001212841">
    <property type="component" value="Unassembled WGS sequence"/>
</dbReference>
<proteinExistence type="predicted"/>
<name>A0AAD5SAK8_9FUNG</name>
<dbReference type="EMBL" id="JADGJD010000621">
    <property type="protein sequence ID" value="KAJ3049608.1"/>
    <property type="molecule type" value="Genomic_DNA"/>
</dbReference>
<feature type="compositionally biased region" description="Polar residues" evidence="2">
    <location>
        <begin position="105"/>
        <end position="128"/>
    </location>
</feature>